<organism evidence="1 2">
    <name type="scientific">Caerostris extrusa</name>
    <name type="common">Bark spider</name>
    <name type="synonym">Caerostris bankana</name>
    <dbReference type="NCBI Taxonomy" id="172846"/>
    <lineage>
        <taxon>Eukaryota</taxon>
        <taxon>Metazoa</taxon>
        <taxon>Ecdysozoa</taxon>
        <taxon>Arthropoda</taxon>
        <taxon>Chelicerata</taxon>
        <taxon>Arachnida</taxon>
        <taxon>Araneae</taxon>
        <taxon>Araneomorphae</taxon>
        <taxon>Entelegynae</taxon>
        <taxon>Araneoidea</taxon>
        <taxon>Araneidae</taxon>
        <taxon>Caerostris</taxon>
    </lineage>
</organism>
<reference evidence="1 2" key="1">
    <citation type="submission" date="2021-06" db="EMBL/GenBank/DDBJ databases">
        <title>Caerostris extrusa draft genome.</title>
        <authorList>
            <person name="Kono N."/>
            <person name="Arakawa K."/>
        </authorList>
    </citation>
    <scope>NUCLEOTIDE SEQUENCE [LARGE SCALE GENOMIC DNA]</scope>
</reference>
<dbReference type="Proteomes" id="UP001054945">
    <property type="component" value="Unassembled WGS sequence"/>
</dbReference>
<dbReference type="EMBL" id="BPLR01016414">
    <property type="protein sequence ID" value="GIY83647.1"/>
    <property type="molecule type" value="Genomic_DNA"/>
</dbReference>
<proteinExistence type="predicted"/>
<keyword evidence="2" id="KW-1185">Reference proteome</keyword>
<evidence type="ECO:0000313" key="2">
    <source>
        <dbReference type="Proteomes" id="UP001054945"/>
    </source>
</evidence>
<comment type="caution">
    <text evidence="1">The sequence shown here is derived from an EMBL/GenBank/DDBJ whole genome shotgun (WGS) entry which is preliminary data.</text>
</comment>
<evidence type="ECO:0000313" key="1">
    <source>
        <dbReference type="EMBL" id="GIY83647.1"/>
    </source>
</evidence>
<gene>
    <name evidence="1" type="ORF">CEXT_462411</name>
</gene>
<protein>
    <submittedName>
        <fullName evidence="1">Uncharacterized protein</fullName>
    </submittedName>
</protein>
<dbReference type="AlphaFoldDB" id="A0AAV4WLF7"/>
<sequence>MGNVLNGLLLSRNIRPFKPSSNASPVAALLTAPLTVWMGVKRIGFSFTSIAIKSDFIHSDSYPSQEGLNYSPCRSTAHEWLMTSLVVP</sequence>
<accession>A0AAV4WLF7</accession>
<name>A0AAV4WLF7_CAEEX</name>